<gene>
    <name evidence="6" type="ORF">G2W53_008872</name>
</gene>
<dbReference type="GO" id="GO:0016020">
    <property type="term" value="C:membrane"/>
    <property type="evidence" value="ECO:0007669"/>
    <property type="project" value="UniProtKB-SubCell"/>
</dbReference>
<dbReference type="EMBL" id="JAAIUW010000004">
    <property type="protein sequence ID" value="KAF7834013.1"/>
    <property type="molecule type" value="Genomic_DNA"/>
</dbReference>
<dbReference type="GO" id="GO:0005829">
    <property type="term" value="C:cytosol"/>
    <property type="evidence" value="ECO:0007669"/>
    <property type="project" value="TreeGrafter"/>
</dbReference>
<name>A0A834WXY1_9FABA</name>
<proteinExistence type="inferred from homology"/>
<comment type="similarity">
    <text evidence="2">Belongs to the short-chain dehydrogenases/reductases (SDR) family.</text>
</comment>
<protein>
    <submittedName>
        <fullName evidence="6">11-beta-hydroxysteroid dehydrogenase-like 4A</fullName>
    </submittedName>
</protein>
<dbReference type="InterPro" id="IPR036291">
    <property type="entry name" value="NAD(P)-bd_dom_sf"/>
</dbReference>
<evidence type="ECO:0000256" key="5">
    <source>
        <dbReference type="ARBA" id="ARBA00023002"/>
    </source>
</evidence>
<evidence type="ECO:0000313" key="7">
    <source>
        <dbReference type="Proteomes" id="UP000634136"/>
    </source>
</evidence>
<keyword evidence="5" id="KW-0560">Oxidoreductase</keyword>
<reference evidence="6" key="1">
    <citation type="submission" date="2020-09" db="EMBL/GenBank/DDBJ databases">
        <title>Genome-Enabled Discovery of Anthraquinone Biosynthesis in Senna tora.</title>
        <authorList>
            <person name="Kang S.-H."/>
            <person name="Pandey R.P."/>
            <person name="Lee C.-M."/>
            <person name="Sim J.-S."/>
            <person name="Jeong J.-T."/>
            <person name="Choi B.-S."/>
            <person name="Jung M."/>
            <person name="Ginzburg D."/>
            <person name="Zhao K."/>
            <person name="Won S.Y."/>
            <person name="Oh T.-J."/>
            <person name="Yu Y."/>
            <person name="Kim N.-H."/>
            <person name="Lee O.R."/>
            <person name="Lee T.-H."/>
            <person name="Bashyal P."/>
            <person name="Kim T.-S."/>
            <person name="Lee W.-H."/>
            <person name="Kawkins C."/>
            <person name="Kim C.-K."/>
            <person name="Kim J.S."/>
            <person name="Ahn B.O."/>
            <person name="Rhee S.Y."/>
            <person name="Sohng J.K."/>
        </authorList>
    </citation>
    <scope>NUCLEOTIDE SEQUENCE</scope>
    <source>
        <tissue evidence="6">Leaf</tissue>
    </source>
</reference>
<evidence type="ECO:0000256" key="2">
    <source>
        <dbReference type="ARBA" id="ARBA00006484"/>
    </source>
</evidence>
<dbReference type="GO" id="GO:0016491">
    <property type="term" value="F:oxidoreductase activity"/>
    <property type="evidence" value="ECO:0007669"/>
    <property type="project" value="UniProtKB-KW"/>
</dbReference>
<accession>A0A834WXY1</accession>
<keyword evidence="4" id="KW-0812">Transmembrane</keyword>
<dbReference type="SUPFAM" id="SSF51735">
    <property type="entry name" value="NAD(P)-binding Rossmann-fold domains"/>
    <property type="match status" value="1"/>
</dbReference>
<keyword evidence="4" id="KW-0735">Signal-anchor</keyword>
<dbReference type="Pfam" id="PF00106">
    <property type="entry name" value="adh_short"/>
    <property type="match status" value="2"/>
</dbReference>
<dbReference type="OrthoDB" id="47007at2759"/>
<dbReference type="InterPro" id="IPR002347">
    <property type="entry name" value="SDR_fam"/>
</dbReference>
<dbReference type="AlphaFoldDB" id="A0A834WXY1"/>
<comment type="caution">
    <text evidence="6">The sequence shown here is derived from an EMBL/GenBank/DDBJ whole genome shotgun (WGS) entry which is preliminary data.</text>
</comment>
<comment type="subcellular location">
    <subcellularLocation>
        <location evidence="1">Membrane</location>
        <topology evidence="1">Single-pass type II membrane protein</topology>
    </subcellularLocation>
</comment>
<keyword evidence="7" id="KW-1185">Reference proteome</keyword>
<sequence>MLKVKALAYEYARRGARLALVARREDRLRAVLQEALRLGAPDAIIIPSDVSNIQHSHRFIQHTINHFGQLDHLVNNAGTNQAKLFEEYSTNLSDLAPIMASKAAMTMFFETLRVELGEDIGITIVAPGIIESEMSHKMLTQSEIQTNIRIPVESREMCAKAIIKSACRGDLYLIEPSWARIGLWAKWYFPALVDWCLLKIVKMPPPHTTKKHN</sequence>
<evidence type="ECO:0000256" key="3">
    <source>
        <dbReference type="ARBA" id="ARBA00022857"/>
    </source>
</evidence>
<evidence type="ECO:0000256" key="4">
    <source>
        <dbReference type="ARBA" id="ARBA00022968"/>
    </source>
</evidence>
<dbReference type="PANTHER" id="PTHR43391">
    <property type="entry name" value="RETINOL DEHYDROGENASE-RELATED"/>
    <property type="match status" value="1"/>
</dbReference>
<dbReference type="Proteomes" id="UP000634136">
    <property type="component" value="Unassembled WGS sequence"/>
</dbReference>
<dbReference type="PANTHER" id="PTHR43391:SF90">
    <property type="entry name" value="11-BETA-HYDROXYSTEROID DEHYDROGENASE-LIKE 4A-RELATED"/>
    <property type="match status" value="1"/>
</dbReference>
<dbReference type="Gene3D" id="3.40.50.720">
    <property type="entry name" value="NAD(P)-binding Rossmann-like Domain"/>
    <property type="match status" value="2"/>
</dbReference>
<organism evidence="6 7">
    <name type="scientific">Senna tora</name>
    <dbReference type="NCBI Taxonomy" id="362788"/>
    <lineage>
        <taxon>Eukaryota</taxon>
        <taxon>Viridiplantae</taxon>
        <taxon>Streptophyta</taxon>
        <taxon>Embryophyta</taxon>
        <taxon>Tracheophyta</taxon>
        <taxon>Spermatophyta</taxon>
        <taxon>Magnoliopsida</taxon>
        <taxon>eudicotyledons</taxon>
        <taxon>Gunneridae</taxon>
        <taxon>Pentapetalae</taxon>
        <taxon>rosids</taxon>
        <taxon>fabids</taxon>
        <taxon>Fabales</taxon>
        <taxon>Fabaceae</taxon>
        <taxon>Caesalpinioideae</taxon>
        <taxon>Cassia clade</taxon>
        <taxon>Senna</taxon>
    </lineage>
</organism>
<evidence type="ECO:0000313" key="6">
    <source>
        <dbReference type="EMBL" id="KAF7834013.1"/>
    </source>
</evidence>
<evidence type="ECO:0000256" key="1">
    <source>
        <dbReference type="ARBA" id="ARBA00004606"/>
    </source>
</evidence>
<keyword evidence="3" id="KW-0521">NADP</keyword>